<evidence type="ECO:0000259" key="11">
    <source>
        <dbReference type="Pfam" id="PF01094"/>
    </source>
</evidence>
<keyword evidence="10" id="KW-0807">Transducer</keyword>
<comment type="subcellular location">
    <subcellularLocation>
        <location evidence="1">Cell membrane</location>
        <topology evidence="1">Multi-pass membrane protein</topology>
    </subcellularLocation>
</comment>
<evidence type="ECO:0000256" key="9">
    <source>
        <dbReference type="ARBA" id="ARBA00023180"/>
    </source>
</evidence>
<evidence type="ECO:0000256" key="2">
    <source>
        <dbReference type="ARBA" id="ARBA00022475"/>
    </source>
</evidence>
<evidence type="ECO:0000256" key="6">
    <source>
        <dbReference type="ARBA" id="ARBA00023040"/>
    </source>
</evidence>
<evidence type="ECO:0000313" key="13">
    <source>
        <dbReference type="Proteomes" id="UP001148018"/>
    </source>
</evidence>
<dbReference type="FunFam" id="3.40.50.2300:FF:000016">
    <property type="entry name" value="Taste 1 receptor member 2"/>
    <property type="match status" value="1"/>
</dbReference>
<dbReference type="Pfam" id="PF01094">
    <property type="entry name" value="ANF_receptor"/>
    <property type="match status" value="1"/>
</dbReference>
<evidence type="ECO:0000256" key="10">
    <source>
        <dbReference type="ARBA" id="ARBA00023224"/>
    </source>
</evidence>
<dbReference type="InterPro" id="IPR001828">
    <property type="entry name" value="ANF_lig-bd_rcpt"/>
</dbReference>
<gene>
    <name evidence="12" type="ORF">NHX12_017021</name>
</gene>
<feature type="non-terminal residue" evidence="12">
    <location>
        <position position="101"/>
    </location>
</feature>
<keyword evidence="3" id="KW-0812">Transmembrane</keyword>
<dbReference type="AlphaFoldDB" id="A0A9Q0D3V0"/>
<keyword evidence="7" id="KW-0472">Membrane</keyword>
<dbReference type="SUPFAM" id="SSF53822">
    <property type="entry name" value="Periplasmic binding protein-like I"/>
    <property type="match status" value="1"/>
</dbReference>
<keyword evidence="5" id="KW-1133">Transmembrane helix</keyword>
<keyword evidence="2" id="KW-1003">Cell membrane</keyword>
<reference evidence="12" key="1">
    <citation type="submission" date="2022-07" db="EMBL/GenBank/DDBJ databases">
        <title>Chromosome-level genome of Muraenolepis orangiensis.</title>
        <authorList>
            <person name="Kim J."/>
        </authorList>
    </citation>
    <scope>NUCLEOTIDE SEQUENCE</scope>
    <source>
        <strain evidence="12">KU_S4_2022</strain>
        <tissue evidence="12">Muscle</tissue>
    </source>
</reference>
<dbReference type="OrthoDB" id="5984008at2759"/>
<name>A0A9Q0D3V0_9TELE</name>
<evidence type="ECO:0000256" key="5">
    <source>
        <dbReference type="ARBA" id="ARBA00022989"/>
    </source>
</evidence>
<evidence type="ECO:0000256" key="1">
    <source>
        <dbReference type="ARBA" id="ARBA00004651"/>
    </source>
</evidence>
<proteinExistence type="predicted"/>
<dbReference type="PANTHER" id="PTHR24061:SF418">
    <property type="entry name" value="C-FAMILY ODORANT RECEPTOR OLFCQ19-RELATED"/>
    <property type="match status" value="1"/>
</dbReference>
<evidence type="ECO:0000256" key="4">
    <source>
        <dbReference type="ARBA" id="ARBA00022729"/>
    </source>
</evidence>
<accession>A0A9Q0D3V0</accession>
<keyword evidence="13" id="KW-1185">Reference proteome</keyword>
<evidence type="ECO:0000256" key="3">
    <source>
        <dbReference type="ARBA" id="ARBA00022692"/>
    </source>
</evidence>
<dbReference type="GO" id="GO:0005886">
    <property type="term" value="C:plasma membrane"/>
    <property type="evidence" value="ECO:0007669"/>
    <property type="project" value="UniProtKB-SubCell"/>
</dbReference>
<dbReference type="Proteomes" id="UP001148018">
    <property type="component" value="Unassembled WGS sequence"/>
</dbReference>
<dbReference type="InterPro" id="IPR028082">
    <property type="entry name" value="Peripla_BP_I"/>
</dbReference>
<keyword evidence="8" id="KW-0675">Receptor</keyword>
<keyword evidence="9" id="KW-0325">Glycoprotein</keyword>
<dbReference type="PANTHER" id="PTHR24061">
    <property type="entry name" value="CALCIUM-SENSING RECEPTOR-RELATED"/>
    <property type="match status" value="1"/>
</dbReference>
<protein>
    <recommendedName>
        <fullName evidence="11">Receptor ligand binding region domain-containing protein</fullName>
    </recommendedName>
</protein>
<keyword evidence="6" id="KW-0297">G-protein coupled receptor</keyword>
<feature type="domain" description="Receptor ligand binding region" evidence="11">
    <location>
        <begin position="1"/>
        <end position="89"/>
    </location>
</feature>
<dbReference type="InterPro" id="IPR000068">
    <property type="entry name" value="GPCR_3_Ca_sens_rcpt-rel"/>
</dbReference>
<comment type="caution">
    <text evidence="12">The sequence shown here is derived from an EMBL/GenBank/DDBJ whole genome shotgun (WGS) entry which is preliminary data.</text>
</comment>
<organism evidence="12 13">
    <name type="scientific">Muraenolepis orangiensis</name>
    <name type="common">Patagonian moray cod</name>
    <dbReference type="NCBI Taxonomy" id="630683"/>
    <lineage>
        <taxon>Eukaryota</taxon>
        <taxon>Metazoa</taxon>
        <taxon>Chordata</taxon>
        <taxon>Craniata</taxon>
        <taxon>Vertebrata</taxon>
        <taxon>Euteleostomi</taxon>
        <taxon>Actinopterygii</taxon>
        <taxon>Neopterygii</taxon>
        <taxon>Teleostei</taxon>
        <taxon>Neoteleostei</taxon>
        <taxon>Acanthomorphata</taxon>
        <taxon>Zeiogadaria</taxon>
        <taxon>Gadariae</taxon>
        <taxon>Gadiformes</taxon>
        <taxon>Muraenolepidoidei</taxon>
        <taxon>Muraenolepididae</taxon>
        <taxon>Muraenolepis</taxon>
    </lineage>
</organism>
<dbReference type="GO" id="GO:0004930">
    <property type="term" value="F:G protein-coupled receptor activity"/>
    <property type="evidence" value="ECO:0007669"/>
    <property type="project" value="UniProtKB-KW"/>
</dbReference>
<evidence type="ECO:0000256" key="8">
    <source>
        <dbReference type="ARBA" id="ARBA00023170"/>
    </source>
</evidence>
<evidence type="ECO:0000256" key="7">
    <source>
        <dbReference type="ARBA" id="ARBA00023136"/>
    </source>
</evidence>
<dbReference type="Gene3D" id="3.40.50.2300">
    <property type="match status" value="1"/>
</dbReference>
<evidence type="ECO:0000313" key="12">
    <source>
        <dbReference type="EMBL" id="KAJ3581122.1"/>
    </source>
</evidence>
<sequence>MLQILRRFDWTWFGLLMSDDDYGLHAARSFQSDLAQSGGSCLAYLEVLPRGNDEAELRRIVGIMKKSTSRVVIVFAHESNMLNLMEEVHSFLVICFPYMTT</sequence>
<keyword evidence="4" id="KW-0732">Signal</keyword>
<dbReference type="EMBL" id="JANIIK010003631">
    <property type="protein sequence ID" value="KAJ3581122.1"/>
    <property type="molecule type" value="Genomic_DNA"/>
</dbReference>